<feature type="signal peptide" evidence="2">
    <location>
        <begin position="1"/>
        <end position="31"/>
    </location>
</feature>
<dbReference type="InterPro" id="IPR017853">
    <property type="entry name" value="GH"/>
</dbReference>
<dbReference type="SUPFAM" id="SSF51445">
    <property type="entry name" value="(Trans)glycosidases"/>
    <property type="match status" value="1"/>
</dbReference>
<dbReference type="EMBL" id="LWDE02000778">
    <property type="protein sequence ID" value="KAE8244954.1"/>
    <property type="molecule type" value="Genomic_DNA"/>
</dbReference>
<comment type="caution">
    <text evidence="4">The sequence shown here is derived from an EMBL/GenBank/DDBJ whole genome shotgun (WGS) entry which is preliminary data.</text>
</comment>
<dbReference type="InterPro" id="IPR053183">
    <property type="entry name" value="ASL1"/>
</dbReference>
<feature type="compositionally biased region" description="Acidic residues" evidence="1">
    <location>
        <begin position="348"/>
        <end position="398"/>
    </location>
</feature>
<evidence type="ECO:0000259" key="3">
    <source>
        <dbReference type="Pfam" id="PF11790"/>
    </source>
</evidence>
<reference evidence="4" key="1">
    <citation type="submission" date="2016-04" db="EMBL/GenBank/DDBJ databases">
        <authorList>
            <person name="Nguyen H.D."/>
            <person name="Samba Siva P."/>
            <person name="Cullis J."/>
            <person name="Levesque C.A."/>
            <person name="Hambleton S."/>
        </authorList>
    </citation>
    <scope>NUCLEOTIDE SEQUENCE</scope>
    <source>
        <strain evidence="4">DAOMC 236426</strain>
    </source>
</reference>
<sequence length="398" mass="45217">MQVTAAFTRLSFSLLVAVAAVLLVTPQPAAAVQAGLPWGADPRLAHKIVRGNTNMKWYHNWQNRRPVSTLNKLNYVPTFWGQSKISGWHSLSKWYKRRGKRPKYILGQNEPDVPSQSNTSPKAAARQWMKELHPWQRRGSKVGSAQICWDTTNWLDPFLSHLRKMGGKPHFCAAHYYGSPTDMGRFKKYVRRVRSTCRKHGIKTVWLTEIGVMASSQPSQAQTNHFAREVFRWLDTQKYVKRAAWIGVFKYGEPYDGFMSRKNAFFNGDGSLRSLGHSLAYGRLHRRQLERLPNSHALIAEHLSEKNGTLADALAPLDDPRGQTDLAPSDDEHDPEDDAYWDAKFAKEDDEDPDDDDEHLDLDQVEDDDDAFGDGFLDDLPEVDDDDGDDDDIIAPKA</sequence>
<organism evidence="4 5">
    <name type="scientific">Tilletia controversa</name>
    <name type="common">dwarf bunt fungus</name>
    <dbReference type="NCBI Taxonomy" id="13291"/>
    <lineage>
        <taxon>Eukaryota</taxon>
        <taxon>Fungi</taxon>
        <taxon>Dikarya</taxon>
        <taxon>Basidiomycota</taxon>
        <taxon>Ustilaginomycotina</taxon>
        <taxon>Exobasidiomycetes</taxon>
        <taxon>Tilletiales</taxon>
        <taxon>Tilletiaceae</taxon>
        <taxon>Tilletia</taxon>
    </lineage>
</organism>
<accession>A0A8X7MQ20</accession>
<gene>
    <name evidence="4" type="ORF">A4X06_0g5885</name>
</gene>
<dbReference type="InterPro" id="IPR024655">
    <property type="entry name" value="Asl1_glyco_hydro_catalytic"/>
</dbReference>
<evidence type="ECO:0000313" key="4">
    <source>
        <dbReference type="EMBL" id="KAE8244954.1"/>
    </source>
</evidence>
<dbReference type="Pfam" id="PF11790">
    <property type="entry name" value="Glyco_hydro_cc"/>
    <property type="match status" value="1"/>
</dbReference>
<feature type="compositionally biased region" description="Acidic residues" evidence="1">
    <location>
        <begin position="328"/>
        <end position="340"/>
    </location>
</feature>
<dbReference type="PANTHER" id="PTHR34154">
    <property type="entry name" value="ALKALI-SENSITIVE LINKAGE PROTEIN 1"/>
    <property type="match status" value="1"/>
</dbReference>
<feature type="region of interest" description="Disordered" evidence="1">
    <location>
        <begin position="313"/>
        <end position="398"/>
    </location>
</feature>
<dbReference type="Proteomes" id="UP000077684">
    <property type="component" value="Unassembled WGS sequence"/>
</dbReference>
<dbReference type="GO" id="GO:0009277">
    <property type="term" value="C:fungal-type cell wall"/>
    <property type="evidence" value="ECO:0007669"/>
    <property type="project" value="TreeGrafter"/>
</dbReference>
<proteinExistence type="predicted"/>
<dbReference type="AlphaFoldDB" id="A0A8X7MQ20"/>
<protein>
    <recommendedName>
        <fullName evidence="3">Asl1-like glycosyl hydrolase catalytic domain-containing protein</fullName>
    </recommendedName>
</protein>
<evidence type="ECO:0000313" key="5">
    <source>
        <dbReference type="Proteomes" id="UP000077684"/>
    </source>
</evidence>
<reference evidence="4" key="2">
    <citation type="journal article" date="2019" name="IMA Fungus">
        <title>Genome sequencing and comparison of five Tilletia species to identify candidate genes for the detection of regulated species infecting wheat.</title>
        <authorList>
            <person name="Nguyen H.D.T."/>
            <person name="Sultana T."/>
            <person name="Kesanakurti P."/>
            <person name="Hambleton S."/>
        </authorList>
    </citation>
    <scope>NUCLEOTIDE SEQUENCE</scope>
    <source>
        <strain evidence="4">DAOMC 236426</strain>
    </source>
</reference>
<dbReference type="Gene3D" id="3.20.20.80">
    <property type="entry name" value="Glycosidases"/>
    <property type="match status" value="1"/>
</dbReference>
<keyword evidence="2" id="KW-0732">Signal</keyword>
<evidence type="ECO:0000256" key="2">
    <source>
        <dbReference type="SAM" id="SignalP"/>
    </source>
</evidence>
<dbReference type="GO" id="GO:0071966">
    <property type="term" value="P:fungal-type cell wall polysaccharide metabolic process"/>
    <property type="evidence" value="ECO:0007669"/>
    <property type="project" value="TreeGrafter"/>
</dbReference>
<dbReference type="PANTHER" id="PTHR34154:SF3">
    <property type="entry name" value="ALKALI-SENSITIVE LINKAGE PROTEIN 1"/>
    <property type="match status" value="1"/>
</dbReference>
<keyword evidence="5" id="KW-1185">Reference proteome</keyword>
<evidence type="ECO:0000256" key="1">
    <source>
        <dbReference type="SAM" id="MobiDB-lite"/>
    </source>
</evidence>
<feature type="domain" description="Asl1-like glycosyl hydrolase catalytic" evidence="3">
    <location>
        <begin position="36"/>
        <end position="277"/>
    </location>
</feature>
<feature type="chain" id="PRO_5036497335" description="Asl1-like glycosyl hydrolase catalytic domain-containing protein" evidence="2">
    <location>
        <begin position="32"/>
        <end position="398"/>
    </location>
</feature>
<name>A0A8X7MQ20_9BASI</name>